<evidence type="ECO:0000256" key="1">
    <source>
        <dbReference type="ARBA" id="ARBA00022837"/>
    </source>
</evidence>
<feature type="domain" description="EF-hand" evidence="3">
    <location>
        <begin position="174"/>
        <end position="209"/>
    </location>
</feature>
<accession>A0AA36N327</accession>
<evidence type="ECO:0000256" key="2">
    <source>
        <dbReference type="SAM" id="MobiDB-lite"/>
    </source>
</evidence>
<dbReference type="CDD" id="cd00051">
    <property type="entry name" value="EFh"/>
    <property type="match status" value="1"/>
</dbReference>
<dbReference type="SMART" id="SM00054">
    <property type="entry name" value="EFh"/>
    <property type="match status" value="2"/>
</dbReference>
<dbReference type="Gene3D" id="1.10.238.10">
    <property type="entry name" value="EF-hand"/>
    <property type="match status" value="2"/>
</dbReference>
<dbReference type="InterPro" id="IPR018247">
    <property type="entry name" value="EF_Hand_1_Ca_BS"/>
</dbReference>
<name>A0AA36N327_9DINO</name>
<dbReference type="PROSITE" id="PS00018">
    <property type="entry name" value="EF_HAND_1"/>
    <property type="match status" value="1"/>
</dbReference>
<sequence>MARTARHGSWRRGTKWRARSGAPCRSSAKASSARCCKRRSQGPAQRAPGLGAPLARQHGAASAGGRCRFEADRCPGGVSPAEPFPAPGGGCPGEAAGRNRPPRSSQGLLRDRCGRERGCVLCGVQGEVLKDHLERPELEASKVADIFRSVDLDGKGVIDYTEFVAACLDHKVEEEEGVCWAAFQVFDKDCNGVVTFEELEQVLNSASMEGTFSPELRKELWSQLTAGAEDVDFDHFLAALRGVRPPVPTETAKALPLPRRQHGAVGAMGLPIKARGVNEAAPTGLPIKARGANESPPTGLPIKARGVNEAAPAGLPIKARGVNEATPAGLPIKARGVNEAAPAGLPIKARGVNEAAPAGLPIKARGVNEAPLLPIGKK</sequence>
<dbReference type="SUPFAM" id="SSF47473">
    <property type="entry name" value="EF-hand"/>
    <property type="match status" value="1"/>
</dbReference>
<dbReference type="Pfam" id="PF13405">
    <property type="entry name" value="EF-hand_6"/>
    <property type="match status" value="1"/>
</dbReference>
<dbReference type="Proteomes" id="UP001178507">
    <property type="component" value="Unassembled WGS sequence"/>
</dbReference>
<keyword evidence="5" id="KW-1185">Reference proteome</keyword>
<evidence type="ECO:0000259" key="3">
    <source>
        <dbReference type="PROSITE" id="PS50222"/>
    </source>
</evidence>
<gene>
    <name evidence="4" type="ORF">EVOR1521_LOCUS20923</name>
</gene>
<keyword evidence="1" id="KW-0106">Calcium</keyword>
<dbReference type="GO" id="GO:0005509">
    <property type="term" value="F:calcium ion binding"/>
    <property type="evidence" value="ECO:0007669"/>
    <property type="project" value="InterPro"/>
</dbReference>
<dbReference type="EMBL" id="CAUJNA010003242">
    <property type="protein sequence ID" value="CAJ1396770.1"/>
    <property type="molecule type" value="Genomic_DNA"/>
</dbReference>
<evidence type="ECO:0000313" key="5">
    <source>
        <dbReference type="Proteomes" id="UP001178507"/>
    </source>
</evidence>
<dbReference type="InterPro" id="IPR011992">
    <property type="entry name" value="EF-hand-dom_pair"/>
</dbReference>
<dbReference type="PROSITE" id="PS50222">
    <property type="entry name" value="EF_HAND_2"/>
    <property type="match status" value="2"/>
</dbReference>
<feature type="region of interest" description="Disordered" evidence="2">
    <location>
        <begin position="1"/>
        <end position="57"/>
    </location>
</feature>
<feature type="domain" description="EF-hand" evidence="3">
    <location>
        <begin position="138"/>
        <end position="173"/>
    </location>
</feature>
<feature type="compositionally biased region" description="Low complexity" evidence="2">
    <location>
        <begin position="24"/>
        <end position="34"/>
    </location>
</feature>
<organism evidence="4 5">
    <name type="scientific">Effrenium voratum</name>
    <dbReference type="NCBI Taxonomy" id="2562239"/>
    <lineage>
        <taxon>Eukaryota</taxon>
        <taxon>Sar</taxon>
        <taxon>Alveolata</taxon>
        <taxon>Dinophyceae</taxon>
        <taxon>Suessiales</taxon>
        <taxon>Symbiodiniaceae</taxon>
        <taxon>Effrenium</taxon>
    </lineage>
</organism>
<feature type="region of interest" description="Disordered" evidence="2">
    <location>
        <begin position="78"/>
        <end position="109"/>
    </location>
</feature>
<comment type="caution">
    <text evidence="4">The sequence shown here is derived from an EMBL/GenBank/DDBJ whole genome shotgun (WGS) entry which is preliminary data.</text>
</comment>
<dbReference type="Pfam" id="PF13833">
    <property type="entry name" value="EF-hand_8"/>
    <property type="match status" value="1"/>
</dbReference>
<feature type="compositionally biased region" description="Basic residues" evidence="2">
    <location>
        <begin position="1"/>
        <end position="18"/>
    </location>
</feature>
<protein>
    <recommendedName>
        <fullName evidence="3">EF-hand domain-containing protein</fullName>
    </recommendedName>
</protein>
<dbReference type="AlphaFoldDB" id="A0AA36N327"/>
<evidence type="ECO:0000313" key="4">
    <source>
        <dbReference type="EMBL" id="CAJ1396770.1"/>
    </source>
</evidence>
<dbReference type="InterPro" id="IPR002048">
    <property type="entry name" value="EF_hand_dom"/>
</dbReference>
<proteinExistence type="predicted"/>
<reference evidence="4" key="1">
    <citation type="submission" date="2023-08" db="EMBL/GenBank/DDBJ databases">
        <authorList>
            <person name="Chen Y."/>
            <person name="Shah S."/>
            <person name="Dougan E. K."/>
            <person name="Thang M."/>
            <person name="Chan C."/>
        </authorList>
    </citation>
    <scope>NUCLEOTIDE SEQUENCE</scope>
</reference>